<feature type="region of interest" description="Disordered" evidence="1">
    <location>
        <begin position="1"/>
        <end position="37"/>
    </location>
</feature>
<name>A0A4Y2RG63_ARAVE</name>
<dbReference type="EMBL" id="BGPR01016993">
    <property type="protein sequence ID" value="GBN74808.1"/>
    <property type="molecule type" value="Genomic_DNA"/>
</dbReference>
<evidence type="ECO:0000256" key="1">
    <source>
        <dbReference type="SAM" id="MobiDB-lite"/>
    </source>
</evidence>
<protein>
    <submittedName>
        <fullName evidence="2">Uncharacterized protein</fullName>
    </submittedName>
</protein>
<reference evidence="2 3" key="1">
    <citation type="journal article" date="2019" name="Sci. Rep.">
        <title>Orb-weaving spider Araneus ventricosus genome elucidates the spidroin gene catalogue.</title>
        <authorList>
            <person name="Kono N."/>
            <person name="Nakamura H."/>
            <person name="Ohtoshi R."/>
            <person name="Moran D.A.P."/>
            <person name="Shinohara A."/>
            <person name="Yoshida Y."/>
            <person name="Fujiwara M."/>
            <person name="Mori M."/>
            <person name="Tomita M."/>
            <person name="Arakawa K."/>
        </authorList>
    </citation>
    <scope>NUCLEOTIDE SEQUENCE [LARGE SCALE GENOMIC DNA]</scope>
</reference>
<sequence>MEARGEPESQPQRKKISTYSTGDLANPDSKESLSKRFWKPYRRQGKLPFPTENSLGNRRFDTIAAQLFINAASECDNCIQGQSENKRRTVMHYLHNGKFTESSKKRRIPDYGFGGHQNWLDQRGWDLAIRPENNIQGGDESYRFSSIHDLLYKGRM</sequence>
<gene>
    <name evidence="2" type="ORF">AVEN_177779_1</name>
</gene>
<dbReference type="Proteomes" id="UP000499080">
    <property type="component" value="Unassembled WGS sequence"/>
</dbReference>
<keyword evidence="3" id="KW-1185">Reference proteome</keyword>
<comment type="caution">
    <text evidence="2">The sequence shown here is derived from an EMBL/GenBank/DDBJ whole genome shotgun (WGS) entry which is preliminary data.</text>
</comment>
<evidence type="ECO:0000313" key="2">
    <source>
        <dbReference type="EMBL" id="GBN74808.1"/>
    </source>
</evidence>
<dbReference type="OrthoDB" id="8069719at2759"/>
<organism evidence="2 3">
    <name type="scientific">Araneus ventricosus</name>
    <name type="common">Orbweaver spider</name>
    <name type="synonym">Epeira ventricosa</name>
    <dbReference type="NCBI Taxonomy" id="182803"/>
    <lineage>
        <taxon>Eukaryota</taxon>
        <taxon>Metazoa</taxon>
        <taxon>Ecdysozoa</taxon>
        <taxon>Arthropoda</taxon>
        <taxon>Chelicerata</taxon>
        <taxon>Arachnida</taxon>
        <taxon>Araneae</taxon>
        <taxon>Araneomorphae</taxon>
        <taxon>Entelegynae</taxon>
        <taxon>Araneoidea</taxon>
        <taxon>Araneidae</taxon>
        <taxon>Araneus</taxon>
    </lineage>
</organism>
<accession>A0A4Y2RG63</accession>
<proteinExistence type="predicted"/>
<dbReference type="AlphaFoldDB" id="A0A4Y2RG63"/>
<evidence type="ECO:0000313" key="3">
    <source>
        <dbReference type="Proteomes" id="UP000499080"/>
    </source>
</evidence>